<dbReference type="Pfam" id="PF05221">
    <property type="entry name" value="AdoHcyase"/>
    <property type="match status" value="1"/>
</dbReference>
<reference evidence="6 7" key="1">
    <citation type="submission" date="2019-07" db="EMBL/GenBank/DDBJ databases">
        <title>Serratia dokdonensis sp. nov., an elicitor of systemic resistance in Nicotiana Tabacum.</title>
        <authorList>
            <person name="Son J.-S."/>
            <person name="Hwang Y.-J."/>
            <person name="Lee S.-Y."/>
            <person name="Ghim S.-Y."/>
        </authorList>
    </citation>
    <scope>NUCLEOTIDE SEQUENCE [LARGE SCALE GENOMIC DNA]</scope>
    <source>
        <strain evidence="6 7">KUDC3025</strain>
    </source>
</reference>
<keyword evidence="4" id="KW-0520">NAD</keyword>
<dbReference type="SUPFAM" id="SSF51735">
    <property type="entry name" value="NAD(P)-binding Rossmann-fold domains"/>
    <property type="match status" value="1"/>
</dbReference>
<dbReference type="EMBL" id="CP041764">
    <property type="protein sequence ID" value="QHA86139.1"/>
    <property type="molecule type" value="Genomic_DNA"/>
</dbReference>
<evidence type="ECO:0000256" key="2">
    <source>
        <dbReference type="ARBA" id="ARBA00007122"/>
    </source>
</evidence>
<organism evidence="6 7">
    <name type="scientific">Serratia rhizosphaerae</name>
    <dbReference type="NCBI Taxonomy" id="2597702"/>
    <lineage>
        <taxon>Bacteria</taxon>
        <taxon>Pseudomonadati</taxon>
        <taxon>Pseudomonadota</taxon>
        <taxon>Gammaproteobacteria</taxon>
        <taxon>Enterobacterales</taxon>
        <taxon>Yersiniaceae</taxon>
        <taxon>Serratia</taxon>
    </lineage>
</organism>
<gene>
    <name evidence="6" type="ORF">FO014_03640</name>
</gene>
<dbReference type="PANTHER" id="PTHR23420:SF0">
    <property type="entry name" value="ADENOSYLHOMOCYSTEINASE"/>
    <property type="match status" value="1"/>
</dbReference>
<evidence type="ECO:0000313" key="7">
    <source>
        <dbReference type="Proteomes" id="UP000430368"/>
    </source>
</evidence>
<sequence>MYQDFDRELAWAMRHMPRTRAAVAALPDLQGVRLACNMHLDLKMAPLVAGLLEKGAEIYLTTCNPTTVQDDVVAWLTQRGAQAHAWRGMSDADWSDSFDRALAWEPTHLCEMGADLTTRLHQSSGGPQIKAGLEATGSGISRLNGVSPRYPIFNWDDLPVKEGLHNRHMVGLTAWHTFFQTTHLTLHEKQVLVIGYGLVGQGVAAAARAYGGQVTVAEVDPARALQARYDGWTVMDLDQAASQAEVIATATGAKNVLSASQLAQLRDGAFILNVGHVAEEIDVAFLQRLPHQEPMPFVDAYRLGDKTLYLLANGSMFNLTAGYGDSLNAFDVTLAVMAAGIGHIVGDGAAQPAGLYLLPQSAWQPAL</sequence>
<proteinExistence type="inferred from homology"/>
<dbReference type="Gene3D" id="3.40.50.720">
    <property type="entry name" value="NAD(P)-binding Rossmann-like Domain"/>
    <property type="match status" value="1"/>
</dbReference>
<dbReference type="PANTHER" id="PTHR23420">
    <property type="entry name" value="ADENOSYLHOMOCYSTEINASE"/>
    <property type="match status" value="1"/>
</dbReference>
<accession>A0ABX6GIP1</accession>
<dbReference type="Gene3D" id="3.40.50.1480">
    <property type="entry name" value="Adenosylhomocysteinase-like"/>
    <property type="match status" value="1"/>
</dbReference>
<dbReference type="SMART" id="SM00996">
    <property type="entry name" value="AdoHcyase"/>
    <property type="match status" value="1"/>
</dbReference>
<feature type="domain" description="S-adenosyl-L-homocysteine hydrolase NAD binding" evidence="5">
    <location>
        <begin position="166"/>
        <end position="324"/>
    </location>
</feature>
<dbReference type="InterPro" id="IPR015878">
    <property type="entry name" value="Ado_hCys_hydrolase_NAD-bd"/>
</dbReference>
<dbReference type="InterPro" id="IPR042172">
    <property type="entry name" value="Adenosylhomocyst_ase-like_sf"/>
</dbReference>
<comment type="cofactor">
    <cofactor evidence="1">
        <name>NAD(+)</name>
        <dbReference type="ChEBI" id="CHEBI:57540"/>
    </cofactor>
</comment>
<dbReference type="SUPFAM" id="SSF52283">
    <property type="entry name" value="Formate/glycerate dehydrogenase catalytic domain-like"/>
    <property type="match status" value="1"/>
</dbReference>
<name>A0ABX6GIP1_9GAMM</name>
<evidence type="ECO:0000256" key="1">
    <source>
        <dbReference type="ARBA" id="ARBA00001911"/>
    </source>
</evidence>
<keyword evidence="3" id="KW-0554">One-carbon metabolism</keyword>
<evidence type="ECO:0000259" key="5">
    <source>
        <dbReference type="SMART" id="SM00997"/>
    </source>
</evidence>
<evidence type="ECO:0000256" key="4">
    <source>
        <dbReference type="ARBA" id="ARBA00023027"/>
    </source>
</evidence>
<dbReference type="SMART" id="SM00997">
    <property type="entry name" value="AdoHcyase_NAD"/>
    <property type="match status" value="1"/>
</dbReference>
<comment type="similarity">
    <text evidence="2">Belongs to the adenosylhomocysteinase family.</text>
</comment>
<evidence type="ECO:0000313" key="6">
    <source>
        <dbReference type="EMBL" id="QHA86139.1"/>
    </source>
</evidence>
<dbReference type="Pfam" id="PF00670">
    <property type="entry name" value="AdoHcyase_NAD"/>
    <property type="match status" value="1"/>
</dbReference>
<dbReference type="InterPro" id="IPR036291">
    <property type="entry name" value="NAD(P)-bd_dom_sf"/>
</dbReference>
<evidence type="ECO:0000256" key="3">
    <source>
        <dbReference type="ARBA" id="ARBA00022563"/>
    </source>
</evidence>
<dbReference type="Proteomes" id="UP000430368">
    <property type="component" value="Chromosome"/>
</dbReference>
<dbReference type="RefSeq" id="WP_160027841.1">
    <property type="nucleotide sequence ID" value="NZ_CP041764.1"/>
</dbReference>
<keyword evidence="7" id="KW-1185">Reference proteome</keyword>
<dbReference type="InterPro" id="IPR000043">
    <property type="entry name" value="Adenosylhomocysteinase-like"/>
</dbReference>
<protein>
    <submittedName>
        <fullName evidence="6">Adenosylhomocysteinase</fullName>
    </submittedName>
</protein>